<gene>
    <name evidence="1" type="primary">AVEN_256678_1</name>
    <name evidence="1" type="ORF">TNCT_469761</name>
</gene>
<protein>
    <submittedName>
        <fullName evidence="1">Uncharacterized protein</fullName>
    </submittedName>
</protein>
<dbReference type="PANTHER" id="PTHR35841">
    <property type="entry name" value="PHOSPHONATES-BINDING PERIPLASMIC PROTEIN"/>
    <property type="match status" value="1"/>
</dbReference>
<dbReference type="Pfam" id="PF12974">
    <property type="entry name" value="Phosphonate-bd"/>
    <property type="match status" value="1"/>
</dbReference>
<dbReference type="AlphaFoldDB" id="A0A8X6L7G8"/>
<dbReference type="Gene3D" id="3.40.190.10">
    <property type="entry name" value="Periplasmic binding protein-like II"/>
    <property type="match status" value="2"/>
</dbReference>
<evidence type="ECO:0000313" key="2">
    <source>
        <dbReference type="Proteomes" id="UP000887116"/>
    </source>
</evidence>
<comment type="caution">
    <text evidence="1">The sequence shown here is derived from an EMBL/GenBank/DDBJ whole genome shotgun (WGS) entry which is preliminary data.</text>
</comment>
<dbReference type="EMBL" id="BMAO01024874">
    <property type="protein sequence ID" value="GFQ98316.1"/>
    <property type="molecule type" value="Genomic_DNA"/>
</dbReference>
<dbReference type="PANTHER" id="PTHR35841:SF1">
    <property type="entry name" value="PHOSPHONATES-BINDING PERIPLASMIC PROTEIN"/>
    <property type="match status" value="1"/>
</dbReference>
<dbReference type="OrthoDB" id="5310573at2759"/>
<organism evidence="1 2">
    <name type="scientific">Trichonephila clavata</name>
    <name type="common">Joro spider</name>
    <name type="synonym">Nephila clavata</name>
    <dbReference type="NCBI Taxonomy" id="2740835"/>
    <lineage>
        <taxon>Eukaryota</taxon>
        <taxon>Metazoa</taxon>
        <taxon>Ecdysozoa</taxon>
        <taxon>Arthropoda</taxon>
        <taxon>Chelicerata</taxon>
        <taxon>Arachnida</taxon>
        <taxon>Araneae</taxon>
        <taxon>Araneomorphae</taxon>
        <taxon>Entelegynae</taxon>
        <taxon>Araneoidea</taxon>
        <taxon>Nephilidae</taxon>
        <taxon>Trichonephila</taxon>
    </lineage>
</organism>
<proteinExistence type="predicted"/>
<keyword evidence="2" id="KW-1185">Reference proteome</keyword>
<dbReference type="Proteomes" id="UP000887116">
    <property type="component" value="Unassembled WGS sequence"/>
</dbReference>
<dbReference type="SUPFAM" id="SSF53850">
    <property type="entry name" value="Periplasmic binding protein-like II"/>
    <property type="match status" value="1"/>
</dbReference>
<name>A0A8X6L7G8_TRICU</name>
<evidence type="ECO:0000313" key="1">
    <source>
        <dbReference type="EMBL" id="GFQ98316.1"/>
    </source>
</evidence>
<sequence>MFISSCYGYDAISLDHVVDECLYCDPSNRKVCIKMITLHAGTYLSPSMPVEYFEMILQYLESKLGIHTTLLYESRWEGPRAEREDPFMSGYLDLAWMSSTVYLRMKKESSPIELLPISSIHMHARGFDRPGYYSDVIMHKDLGEKVKEFIDLRGCKWAYNCPESLSGHVITLNSLKEIGENSSFFGNILYSGSHLDSIKMVIGKKVDAAAVDANCLAFFLERNSHLADEIKVLTSWGPLPPYPFVVNSKLDESLKADIMKCLLNMHQDRDGLKKLQEFHFWNNLLLSMQIFILYDSLKQC</sequence>
<accession>A0A8X6L7G8</accession>
<reference evidence="1" key="1">
    <citation type="submission" date="2020-07" db="EMBL/GenBank/DDBJ databases">
        <title>Multicomponent nature underlies the extraordinary mechanical properties of spider dragline silk.</title>
        <authorList>
            <person name="Kono N."/>
            <person name="Nakamura H."/>
            <person name="Mori M."/>
            <person name="Yoshida Y."/>
            <person name="Ohtoshi R."/>
            <person name="Malay A.D."/>
            <person name="Moran D.A.P."/>
            <person name="Tomita M."/>
            <person name="Numata K."/>
            <person name="Arakawa K."/>
        </authorList>
    </citation>
    <scope>NUCLEOTIDE SEQUENCE</scope>
</reference>